<proteinExistence type="predicted"/>
<dbReference type="AlphaFoldDB" id="A0AAW1U183"/>
<organism evidence="1 2">
    <name type="scientific">Henosepilachna vigintioctopunctata</name>
    <dbReference type="NCBI Taxonomy" id="420089"/>
    <lineage>
        <taxon>Eukaryota</taxon>
        <taxon>Metazoa</taxon>
        <taxon>Ecdysozoa</taxon>
        <taxon>Arthropoda</taxon>
        <taxon>Hexapoda</taxon>
        <taxon>Insecta</taxon>
        <taxon>Pterygota</taxon>
        <taxon>Neoptera</taxon>
        <taxon>Endopterygota</taxon>
        <taxon>Coleoptera</taxon>
        <taxon>Polyphaga</taxon>
        <taxon>Cucujiformia</taxon>
        <taxon>Coccinelloidea</taxon>
        <taxon>Coccinellidae</taxon>
        <taxon>Epilachninae</taxon>
        <taxon>Epilachnini</taxon>
        <taxon>Henosepilachna</taxon>
    </lineage>
</organism>
<comment type="caution">
    <text evidence="1">The sequence shown here is derived from an EMBL/GenBank/DDBJ whole genome shotgun (WGS) entry which is preliminary data.</text>
</comment>
<accession>A0AAW1U183</accession>
<evidence type="ECO:0000313" key="2">
    <source>
        <dbReference type="Proteomes" id="UP001431783"/>
    </source>
</evidence>
<sequence length="96" mass="11305">MQDFLCYDDRVITSLTLQKEGEGCNIFSFHLYFMIPSYEYVRFVVLCLCCIQTFFKRINLLEPPITQKTIKPPLFIFSNLKSAKIVTFPPNRSQVR</sequence>
<protein>
    <submittedName>
        <fullName evidence="1">Uncharacterized protein</fullName>
    </submittedName>
</protein>
<gene>
    <name evidence="1" type="ORF">WA026_012590</name>
</gene>
<evidence type="ECO:0000313" key="1">
    <source>
        <dbReference type="EMBL" id="KAK9876293.1"/>
    </source>
</evidence>
<dbReference type="EMBL" id="JARQZJ010000036">
    <property type="protein sequence ID" value="KAK9876293.1"/>
    <property type="molecule type" value="Genomic_DNA"/>
</dbReference>
<dbReference type="Proteomes" id="UP001431783">
    <property type="component" value="Unassembled WGS sequence"/>
</dbReference>
<name>A0AAW1U183_9CUCU</name>
<keyword evidence="2" id="KW-1185">Reference proteome</keyword>
<reference evidence="1 2" key="1">
    <citation type="submission" date="2023-03" db="EMBL/GenBank/DDBJ databases">
        <title>Genome insight into feeding habits of ladybird beetles.</title>
        <authorList>
            <person name="Li H.-S."/>
            <person name="Huang Y.-H."/>
            <person name="Pang H."/>
        </authorList>
    </citation>
    <scope>NUCLEOTIDE SEQUENCE [LARGE SCALE GENOMIC DNA]</scope>
    <source>
        <strain evidence="1">SYSU_2023b</strain>
        <tissue evidence="1">Whole body</tissue>
    </source>
</reference>